<dbReference type="Pfam" id="PF14359">
    <property type="entry name" value="DUF4406"/>
    <property type="match status" value="1"/>
</dbReference>
<dbReference type="SUPFAM" id="SSF52309">
    <property type="entry name" value="N-(deoxy)ribosyltransferase-like"/>
    <property type="match status" value="1"/>
</dbReference>
<name>A0A8S5M3B8_9CAUD</name>
<sequence length="116" mass="13258">MKKAMLSQPMAGKSEAEIIATREQVIRALKERGYEVVNTLFTDEWYSDKAMKERGVVNIPLCFLAKSLENMSKCHAAYFCRGWEQARGCQIEHAAAVAYGLEIIYEEDDEEEDDDE</sequence>
<dbReference type="Gene3D" id="3.40.50.10400">
    <property type="entry name" value="Hypothetical protein PA1492"/>
    <property type="match status" value="1"/>
</dbReference>
<proteinExistence type="predicted"/>
<dbReference type="InterPro" id="IPR025518">
    <property type="entry name" value="DUF4406"/>
</dbReference>
<organism evidence="1">
    <name type="scientific">Myoviridae sp. ctdxI18</name>
    <dbReference type="NCBI Taxonomy" id="2826673"/>
    <lineage>
        <taxon>Viruses</taxon>
        <taxon>Duplodnaviria</taxon>
        <taxon>Heunggongvirae</taxon>
        <taxon>Uroviricota</taxon>
        <taxon>Caudoviricetes</taxon>
    </lineage>
</organism>
<evidence type="ECO:0000313" key="1">
    <source>
        <dbReference type="EMBL" id="DAD76781.1"/>
    </source>
</evidence>
<reference evidence="1" key="1">
    <citation type="journal article" date="2021" name="Proc. Natl. Acad. Sci. U.S.A.">
        <title>A Catalog of Tens of Thousands of Viruses from Human Metagenomes Reveals Hidden Associations with Chronic Diseases.</title>
        <authorList>
            <person name="Tisza M.J."/>
            <person name="Buck C.B."/>
        </authorList>
    </citation>
    <scope>NUCLEOTIDE SEQUENCE</scope>
    <source>
        <strain evidence="1">CtdxI18</strain>
    </source>
</reference>
<protein>
    <submittedName>
        <fullName evidence="1">N-deoxyribosyltransferase</fullName>
    </submittedName>
</protein>
<accession>A0A8S5M3B8</accession>
<dbReference type="EMBL" id="BK014808">
    <property type="protein sequence ID" value="DAD76781.1"/>
    <property type="molecule type" value="Genomic_DNA"/>
</dbReference>